<proteinExistence type="predicted"/>
<dbReference type="EMBL" id="VIWT01000001">
    <property type="protein sequence ID" value="TWF96795.1"/>
    <property type="molecule type" value="Genomic_DNA"/>
</dbReference>
<organism evidence="2 3">
    <name type="scientific">Kitasatospora viridis</name>
    <dbReference type="NCBI Taxonomy" id="281105"/>
    <lineage>
        <taxon>Bacteria</taxon>
        <taxon>Bacillati</taxon>
        <taxon>Actinomycetota</taxon>
        <taxon>Actinomycetes</taxon>
        <taxon>Kitasatosporales</taxon>
        <taxon>Streptomycetaceae</taxon>
        <taxon>Kitasatospora</taxon>
    </lineage>
</organism>
<dbReference type="Proteomes" id="UP000317940">
    <property type="component" value="Unassembled WGS sequence"/>
</dbReference>
<feature type="domain" description="HTH cro/C1-type" evidence="1">
    <location>
        <begin position="13"/>
        <end position="73"/>
    </location>
</feature>
<dbReference type="PROSITE" id="PS50943">
    <property type="entry name" value="HTH_CROC1"/>
    <property type="match status" value="1"/>
</dbReference>
<protein>
    <submittedName>
        <fullName evidence="2">Helix-turn-helix protein</fullName>
    </submittedName>
</protein>
<gene>
    <name evidence="2" type="ORF">FHX73_11568</name>
</gene>
<evidence type="ECO:0000259" key="1">
    <source>
        <dbReference type="PROSITE" id="PS50943"/>
    </source>
</evidence>
<dbReference type="GO" id="GO:0003677">
    <property type="term" value="F:DNA binding"/>
    <property type="evidence" value="ECO:0007669"/>
    <property type="project" value="InterPro"/>
</dbReference>
<accession>A0A561UBR5</accession>
<evidence type="ECO:0000313" key="3">
    <source>
        <dbReference type="Proteomes" id="UP000317940"/>
    </source>
</evidence>
<dbReference type="Gene3D" id="1.10.260.40">
    <property type="entry name" value="lambda repressor-like DNA-binding domains"/>
    <property type="match status" value="1"/>
</dbReference>
<dbReference type="SMART" id="SM00530">
    <property type="entry name" value="HTH_XRE"/>
    <property type="match status" value="1"/>
</dbReference>
<comment type="caution">
    <text evidence="2">The sequence shown here is derived from an EMBL/GenBank/DDBJ whole genome shotgun (WGS) entry which is preliminary data.</text>
</comment>
<dbReference type="InterPro" id="IPR010982">
    <property type="entry name" value="Lambda_DNA-bd_dom_sf"/>
</dbReference>
<evidence type="ECO:0000313" key="2">
    <source>
        <dbReference type="EMBL" id="TWF96795.1"/>
    </source>
</evidence>
<dbReference type="SUPFAM" id="SSF47413">
    <property type="entry name" value="lambda repressor-like DNA-binding domains"/>
    <property type="match status" value="1"/>
</dbReference>
<dbReference type="CDD" id="cd00093">
    <property type="entry name" value="HTH_XRE"/>
    <property type="match status" value="1"/>
</dbReference>
<keyword evidence="3" id="KW-1185">Reference proteome</keyword>
<dbReference type="AlphaFoldDB" id="A0A561UBR5"/>
<dbReference type="InterPro" id="IPR001387">
    <property type="entry name" value="Cro/C1-type_HTH"/>
</dbReference>
<name>A0A561UBR5_9ACTN</name>
<sequence length="416" mass="45544">MIDDRRRKFGARLALLRRTAGLSQRQLAARLCMVSGPATVTHNEISRWERGERIPNDWLPLIARALSVPLADLERAAAHARGDITAPQPRQDVETLRQLLATEDLLVPVPTRPGGRLGAQAVAVLAGRVHGLRLADDVLAGQDLIGPAFRELGEAARLHREHTFTEETGRALLVQVGELAQIAGWIASDAGCGDHAEQAYRLGISAARQAGDRPLLGQLEGSLAYHWSNNGRARDGRDLARAALTDAGPAAHPKTRALFLDRIAWTHTRTGEPQPALTALGRAHEALSADATEEAPQWAYWVSEDELRVMDARVATELRRPLRAVPLLTEVLATYDPTHAREIALYRSWLAMALADANEPEQAAEQARNVIAGGVASERIAERSRVLLHRLGAFAEVPEVRALLDGYDHLLRQERQ</sequence>
<reference evidence="2 3" key="1">
    <citation type="submission" date="2019-06" db="EMBL/GenBank/DDBJ databases">
        <title>Sequencing the genomes of 1000 actinobacteria strains.</title>
        <authorList>
            <person name="Klenk H.-P."/>
        </authorList>
    </citation>
    <scope>NUCLEOTIDE SEQUENCE [LARGE SCALE GENOMIC DNA]</scope>
    <source>
        <strain evidence="2 3">DSM 44826</strain>
    </source>
</reference>
<dbReference type="Pfam" id="PF13560">
    <property type="entry name" value="HTH_31"/>
    <property type="match status" value="1"/>
</dbReference>
<dbReference type="RefSeq" id="WP_246213317.1">
    <property type="nucleotide sequence ID" value="NZ_BAAAMZ010000004.1"/>
</dbReference>